<dbReference type="InterPro" id="IPR000238">
    <property type="entry name" value="RbfA"/>
</dbReference>
<evidence type="ECO:0000313" key="4">
    <source>
        <dbReference type="Proteomes" id="UP001500552"/>
    </source>
</evidence>
<gene>
    <name evidence="2 3" type="primary">rbfA</name>
    <name evidence="3" type="ORF">GCM10023188_35650</name>
</gene>
<keyword evidence="2" id="KW-0963">Cytoplasm</keyword>
<comment type="caution">
    <text evidence="3">The sequence shown here is derived from an EMBL/GenBank/DDBJ whole genome shotgun (WGS) entry which is preliminary data.</text>
</comment>
<name>A0ABP8LZW5_9BACT</name>
<dbReference type="PANTHER" id="PTHR33515">
    <property type="entry name" value="RIBOSOME-BINDING FACTOR A, CHLOROPLASTIC-RELATED"/>
    <property type="match status" value="1"/>
</dbReference>
<dbReference type="Gene3D" id="3.30.300.20">
    <property type="match status" value="1"/>
</dbReference>
<comment type="subcellular location">
    <subcellularLocation>
        <location evidence="2">Cytoplasm</location>
    </subcellularLocation>
</comment>
<keyword evidence="1 2" id="KW-0690">Ribosome biogenesis</keyword>
<evidence type="ECO:0000313" key="3">
    <source>
        <dbReference type="EMBL" id="GAA4439323.1"/>
    </source>
</evidence>
<dbReference type="SUPFAM" id="SSF89919">
    <property type="entry name" value="Ribosome-binding factor A, RbfA"/>
    <property type="match status" value="1"/>
</dbReference>
<dbReference type="EMBL" id="BAABHC010000021">
    <property type="protein sequence ID" value="GAA4439323.1"/>
    <property type="molecule type" value="Genomic_DNA"/>
</dbReference>
<evidence type="ECO:0000256" key="1">
    <source>
        <dbReference type="ARBA" id="ARBA00022517"/>
    </source>
</evidence>
<dbReference type="InterPro" id="IPR015946">
    <property type="entry name" value="KH_dom-like_a/b"/>
</dbReference>
<dbReference type="NCBIfam" id="TIGR00082">
    <property type="entry name" value="rbfA"/>
    <property type="match status" value="1"/>
</dbReference>
<accession>A0ABP8LZW5</accession>
<comment type="similarity">
    <text evidence="2">Belongs to the RbfA family.</text>
</comment>
<dbReference type="PANTHER" id="PTHR33515:SF1">
    <property type="entry name" value="RIBOSOME-BINDING FACTOR A, CHLOROPLASTIC-RELATED"/>
    <property type="match status" value="1"/>
</dbReference>
<proteinExistence type="inferred from homology"/>
<reference evidence="4" key="1">
    <citation type="journal article" date="2019" name="Int. J. Syst. Evol. Microbiol.">
        <title>The Global Catalogue of Microorganisms (GCM) 10K type strain sequencing project: providing services to taxonomists for standard genome sequencing and annotation.</title>
        <authorList>
            <consortium name="The Broad Institute Genomics Platform"/>
            <consortium name="The Broad Institute Genome Sequencing Center for Infectious Disease"/>
            <person name="Wu L."/>
            <person name="Ma J."/>
        </authorList>
    </citation>
    <scope>NUCLEOTIDE SEQUENCE [LARGE SCALE GENOMIC DNA]</scope>
    <source>
        <strain evidence="4">JCM 17926</strain>
    </source>
</reference>
<evidence type="ECO:0000256" key="2">
    <source>
        <dbReference type="HAMAP-Rule" id="MF_00003"/>
    </source>
</evidence>
<organism evidence="3 4">
    <name type="scientific">Pontibacter saemangeumensis</name>
    <dbReference type="NCBI Taxonomy" id="1084525"/>
    <lineage>
        <taxon>Bacteria</taxon>
        <taxon>Pseudomonadati</taxon>
        <taxon>Bacteroidota</taxon>
        <taxon>Cytophagia</taxon>
        <taxon>Cytophagales</taxon>
        <taxon>Hymenobacteraceae</taxon>
        <taxon>Pontibacter</taxon>
    </lineage>
</organism>
<comment type="function">
    <text evidence="2">One of several proteins that assist in the late maturation steps of the functional core of the 30S ribosomal subunit. Associates with free 30S ribosomal subunits (but not with 30S subunits that are part of 70S ribosomes or polysomes). Required for efficient processing of 16S rRNA. May interact with the 5'-terminal helix region of 16S rRNA.</text>
</comment>
<dbReference type="Proteomes" id="UP001500552">
    <property type="component" value="Unassembled WGS sequence"/>
</dbReference>
<dbReference type="InterPro" id="IPR023799">
    <property type="entry name" value="RbfA_dom_sf"/>
</dbReference>
<dbReference type="HAMAP" id="MF_00003">
    <property type="entry name" value="RbfA"/>
    <property type="match status" value="1"/>
</dbReference>
<protein>
    <recommendedName>
        <fullName evidence="2">Ribosome-binding factor A</fullName>
    </recommendedName>
</protein>
<sequence>MQLHMESKRQQKFSRLIQKELADIFQREVPHLFGGAFISVSVVRVSPDLGLARVYISLLRAQNAEAVLLEVRTNTKTIRHLLAQRIKNQVRIVPELAFFLDDSAEYAARIDKLFDNLEIPPASEEDEETYPNK</sequence>
<comment type="subunit">
    <text evidence="2">Monomer. Binds 30S ribosomal subunits, but not 50S ribosomal subunits or 70S ribosomes.</text>
</comment>
<keyword evidence="4" id="KW-1185">Reference proteome</keyword>
<dbReference type="Pfam" id="PF02033">
    <property type="entry name" value="RBFA"/>
    <property type="match status" value="1"/>
</dbReference>